<reference evidence="1 2" key="1">
    <citation type="submission" date="2017-07" db="EMBL/GenBank/DDBJ databases">
        <title>Shotgun whole genome sequences of three halophilic bacterial isolates.</title>
        <authorList>
            <person name="Pozzo T."/>
            <person name="Higdon S.M."/>
            <person name="Quillaguaman J."/>
        </authorList>
    </citation>
    <scope>NUCLEOTIDE SEQUENCE [LARGE SCALE GENOMIC DNA]</scope>
    <source>
        <strain evidence="1 2">LC1</strain>
    </source>
</reference>
<accession>A0ABX4G697</accession>
<protein>
    <submittedName>
        <fullName evidence="1">Uncharacterized protein</fullName>
    </submittedName>
</protein>
<gene>
    <name evidence="1" type="ORF">CE457_15075</name>
</gene>
<evidence type="ECO:0000313" key="1">
    <source>
        <dbReference type="EMBL" id="OZT73247.1"/>
    </source>
</evidence>
<sequence length="70" mass="8044">MLWRGVFQHPPRSRLFAGETDARQVDLFANNTILVELSFSSKLQAFYFKIAAQQLTLEKINMAEKPTAEE</sequence>
<organism evidence="1 2">
    <name type="scientific">Vreelandella boliviensis LC1</name>
    <dbReference type="NCBI Taxonomy" id="1072583"/>
    <lineage>
        <taxon>Bacteria</taxon>
        <taxon>Pseudomonadati</taxon>
        <taxon>Pseudomonadota</taxon>
        <taxon>Gammaproteobacteria</taxon>
        <taxon>Oceanospirillales</taxon>
        <taxon>Halomonadaceae</taxon>
        <taxon>Vreelandella</taxon>
    </lineage>
</organism>
<dbReference type="EMBL" id="NPEY01000012">
    <property type="protein sequence ID" value="OZT73247.1"/>
    <property type="molecule type" value="Genomic_DNA"/>
</dbReference>
<dbReference type="Proteomes" id="UP000216538">
    <property type="component" value="Unassembled WGS sequence"/>
</dbReference>
<name>A0ABX4G697_9GAMM</name>
<keyword evidence="2" id="KW-1185">Reference proteome</keyword>
<comment type="caution">
    <text evidence="1">The sequence shown here is derived from an EMBL/GenBank/DDBJ whole genome shotgun (WGS) entry which is preliminary data.</text>
</comment>
<proteinExistence type="predicted"/>
<evidence type="ECO:0000313" key="2">
    <source>
        <dbReference type="Proteomes" id="UP000216538"/>
    </source>
</evidence>